<dbReference type="EMBL" id="JACHOA010000005">
    <property type="protein sequence ID" value="MBB4614506.1"/>
    <property type="molecule type" value="Genomic_DNA"/>
</dbReference>
<organism evidence="1 2">
    <name type="scientific">Novosphingobium taihuense</name>
    <dbReference type="NCBI Taxonomy" id="260085"/>
    <lineage>
        <taxon>Bacteria</taxon>
        <taxon>Pseudomonadati</taxon>
        <taxon>Pseudomonadota</taxon>
        <taxon>Alphaproteobacteria</taxon>
        <taxon>Sphingomonadales</taxon>
        <taxon>Sphingomonadaceae</taxon>
        <taxon>Novosphingobium</taxon>
    </lineage>
</organism>
<proteinExistence type="predicted"/>
<dbReference type="RefSeq" id="WP_158637712.1">
    <property type="nucleotide sequence ID" value="NZ_JACHOA010000005.1"/>
</dbReference>
<comment type="caution">
    <text evidence="1">The sequence shown here is derived from an EMBL/GenBank/DDBJ whole genome shotgun (WGS) entry which is preliminary data.</text>
</comment>
<evidence type="ECO:0000313" key="2">
    <source>
        <dbReference type="Proteomes" id="UP000538566"/>
    </source>
</evidence>
<sequence>MSRLIPQTAAAILSLLLAAKLWLPTVDRTSLVVAEGPVTATYQLPLAA</sequence>
<accession>A0A7W7EV01</accession>
<protein>
    <submittedName>
        <fullName evidence="1">Uncharacterized protein</fullName>
    </submittedName>
</protein>
<evidence type="ECO:0000313" key="1">
    <source>
        <dbReference type="EMBL" id="MBB4614506.1"/>
    </source>
</evidence>
<dbReference type="Proteomes" id="UP000538566">
    <property type="component" value="Unassembled WGS sequence"/>
</dbReference>
<reference evidence="1 2" key="1">
    <citation type="submission" date="2020-08" db="EMBL/GenBank/DDBJ databases">
        <title>Genomic Encyclopedia of Type Strains, Phase IV (KMG-IV): sequencing the most valuable type-strain genomes for metagenomic binning, comparative biology and taxonomic classification.</title>
        <authorList>
            <person name="Goeker M."/>
        </authorList>
    </citation>
    <scope>NUCLEOTIDE SEQUENCE [LARGE SCALE GENOMIC DNA]</scope>
    <source>
        <strain evidence="1 2">DSM 17507</strain>
    </source>
</reference>
<keyword evidence="2" id="KW-1185">Reference proteome</keyword>
<dbReference type="AlphaFoldDB" id="A0A7W7EV01"/>
<name>A0A7W7EV01_9SPHN</name>
<gene>
    <name evidence="1" type="ORF">GGR37_002793</name>
</gene>